<proteinExistence type="inferred from homology"/>
<evidence type="ECO:0000256" key="5">
    <source>
        <dbReference type="PIRSR" id="PIRSR000149-4"/>
    </source>
</evidence>
<feature type="binding site" evidence="3">
    <location>
        <position position="236"/>
    </location>
    <ligand>
        <name>D-glyceraldehyde 3-phosphate</name>
        <dbReference type="ChEBI" id="CHEBI:59776"/>
    </ligand>
</feature>
<comment type="caution">
    <text evidence="8">The sequence shown here is derived from an EMBL/GenBank/DDBJ whole genome shotgun (WGS) entry which is preliminary data.</text>
</comment>
<evidence type="ECO:0000259" key="7">
    <source>
        <dbReference type="SMART" id="SM00846"/>
    </source>
</evidence>
<dbReference type="FunFam" id="3.40.50.720:FF:000001">
    <property type="entry name" value="Glyceraldehyde-3-phosphate dehydrogenase"/>
    <property type="match status" value="1"/>
</dbReference>
<dbReference type="Proteomes" id="UP000229893">
    <property type="component" value="Unassembled WGS sequence"/>
</dbReference>
<dbReference type="PIRSF" id="PIRSF000149">
    <property type="entry name" value="GAP_DH"/>
    <property type="match status" value="1"/>
</dbReference>
<dbReference type="InterPro" id="IPR020831">
    <property type="entry name" value="GlycerAld/Erythrose_P_DH"/>
</dbReference>
<dbReference type="AlphaFoldDB" id="A0A2H0N887"/>
<feature type="binding site" evidence="3">
    <location>
        <begin position="153"/>
        <end position="155"/>
    </location>
    <ligand>
        <name>D-glyceraldehyde 3-phosphate</name>
        <dbReference type="ChEBI" id="CHEBI:59776"/>
    </ligand>
</feature>
<evidence type="ECO:0000256" key="6">
    <source>
        <dbReference type="RuleBase" id="RU000397"/>
    </source>
</evidence>
<feature type="binding site" evidence="4">
    <location>
        <begin position="11"/>
        <end position="12"/>
    </location>
    <ligand>
        <name>NAD(+)</name>
        <dbReference type="ChEBI" id="CHEBI:57540"/>
    </ligand>
</feature>
<feature type="binding site" evidence="4">
    <location>
        <position position="119"/>
    </location>
    <ligand>
        <name>NAD(+)</name>
        <dbReference type="ChEBI" id="CHEBI:57540"/>
    </ligand>
</feature>
<keyword evidence="1" id="KW-0560">Oxidoreductase</keyword>
<feature type="site" description="Activates thiol group during catalysis" evidence="5">
    <location>
        <position position="181"/>
    </location>
</feature>
<dbReference type="EMBL" id="PCWO01000013">
    <property type="protein sequence ID" value="PIR05103.1"/>
    <property type="molecule type" value="Genomic_DNA"/>
</dbReference>
<sequence>MKKIAINGFGRIGRLFFRQIFGHPEIKVVAINDLGEIDNLAYLLKYDSTYRSFEKNIKVEGGELVVGEQRIKILNEKNLLKLPWGDLNIDVVVEATGVFTSFLKANYHIEAGAKRVVITAPAKDQDGVNNGKTVLMGVNDKELNSTKLTCNGSCTTNAVGVVMSVMESEIGLEKAILNTIHGYTSSQSLVDSPKAGKFARGRAAAQNIVLSTTGAAIAVGRALPVLDKLFDGVATRVPVLAGSVADITFMAKRNTTVKEVNDILERASHNPIYKNVLKVVSDPIVSSDIIGEPYGSVVDLNFTRVVGGDLVKIMAWYDNEWGYVSTLVNHVLHIKTQP</sequence>
<evidence type="ECO:0000256" key="1">
    <source>
        <dbReference type="ARBA" id="ARBA00023002"/>
    </source>
</evidence>
<gene>
    <name evidence="8" type="ORF">COV57_00845</name>
</gene>
<dbReference type="SMART" id="SM00846">
    <property type="entry name" value="Gp_dh_N"/>
    <property type="match status" value="1"/>
</dbReference>
<dbReference type="InterPro" id="IPR020829">
    <property type="entry name" value="GlycerAld_3-P_DH_cat"/>
</dbReference>
<dbReference type="PRINTS" id="PR00078">
    <property type="entry name" value="G3PDHDRGNASE"/>
</dbReference>
<dbReference type="GO" id="GO:0016620">
    <property type="term" value="F:oxidoreductase activity, acting on the aldehyde or oxo group of donors, NAD or NADP as acceptor"/>
    <property type="evidence" value="ECO:0007669"/>
    <property type="project" value="InterPro"/>
</dbReference>
<keyword evidence="4" id="KW-0547">Nucleotide-binding</keyword>
<reference evidence="8 9" key="1">
    <citation type="submission" date="2017-09" db="EMBL/GenBank/DDBJ databases">
        <title>Depth-based differentiation of microbial function through sediment-hosted aquifers and enrichment of novel symbionts in the deep terrestrial subsurface.</title>
        <authorList>
            <person name="Probst A.J."/>
            <person name="Ladd B."/>
            <person name="Jarett J.K."/>
            <person name="Geller-Mcgrath D.E."/>
            <person name="Sieber C.M."/>
            <person name="Emerson J.B."/>
            <person name="Anantharaman K."/>
            <person name="Thomas B.C."/>
            <person name="Malmstrom R."/>
            <person name="Stieglmeier M."/>
            <person name="Klingl A."/>
            <person name="Woyke T."/>
            <person name="Ryan C.M."/>
            <person name="Banfield J.F."/>
        </authorList>
    </citation>
    <scope>NUCLEOTIDE SEQUENCE [LARGE SCALE GENOMIC DNA]</scope>
    <source>
        <strain evidence="8">CG11_big_fil_rev_8_21_14_0_20_35_14</strain>
    </source>
</reference>
<dbReference type="CDD" id="cd05214">
    <property type="entry name" value="GAPDH_I_N"/>
    <property type="match status" value="1"/>
</dbReference>
<dbReference type="SUPFAM" id="SSF51735">
    <property type="entry name" value="NAD(P)-binding Rossmann-fold domains"/>
    <property type="match status" value="1"/>
</dbReference>
<feature type="binding site" evidence="4">
    <location>
        <position position="319"/>
    </location>
    <ligand>
        <name>NAD(+)</name>
        <dbReference type="ChEBI" id="CHEBI:57540"/>
    </ligand>
</feature>
<dbReference type="GO" id="GO:0051287">
    <property type="term" value="F:NAD binding"/>
    <property type="evidence" value="ECO:0007669"/>
    <property type="project" value="InterPro"/>
</dbReference>
<accession>A0A2H0N887</accession>
<dbReference type="SUPFAM" id="SSF55347">
    <property type="entry name" value="Glyceraldehyde-3-phosphate dehydrogenase-like, C-terminal domain"/>
    <property type="match status" value="1"/>
</dbReference>
<evidence type="ECO:0000256" key="4">
    <source>
        <dbReference type="PIRSR" id="PIRSR000149-3"/>
    </source>
</evidence>
<name>A0A2H0N887_9BACT</name>
<protein>
    <submittedName>
        <fullName evidence="8">Type I glyceraldehyde-3-phosphate dehydrogenase</fullName>
    </submittedName>
</protein>
<dbReference type="InterPro" id="IPR036291">
    <property type="entry name" value="NAD(P)-bd_dom_sf"/>
</dbReference>
<organism evidence="8 9">
    <name type="scientific">Candidatus Liptonbacteria bacterium CG11_big_fil_rev_8_21_14_0_20_35_14</name>
    <dbReference type="NCBI Taxonomy" id="1974634"/>
    <lineage>
        <taxon>Bacteria</taxon>
        <taxon>Candidatus Liptoniibacteriota</taxon>
    </lineage>
</organism>
<evidence type="ECO:0000256" key="3">
    <source>
        <dbReference type="PIRSR" id="PIRSR000149-2"/>
    </source>
</evidence>
<dbReference type="Pfam" id="PF00044">
    <property type="entry name" value="Gp_dh_N"/>
    <property type="match status" value="1"/>
</dbReference>
<feature type="binding site" evidence="3">
    <location>
        <position position="184"/>
    </location>
    <ligand>
        <name>D-glyceraldehyde 3-phosphate</name>
        <dbReference type="ChEBI" id="CHEBI:59776"/>
    </ligand>
</feature>
<feature type="binding site" evidence="4">
    <location>
        <position position="33"/>
    </location>
    <ligand>
        <name>NAD(+)</name>
        <dbReference type="ChEBI" id="CHEBI:57540"/>
    </ligand>
</feature>
<dbReference type="PANTHER" id="PTHR43148">
    <property type="entry name" value="GLYCERALDEHYDE-3-PHOSPHATE DEHYDROGENASE 2"/>
    <property type="match status" value="1"/>
</dbReference>
<dbReference type="Gene3D" id="3.40.50.720">
    <property type="entry name" value="NAD(P)-binding Rossmann-like Domain"/>
    <property type="match status" value="1"/>
</dbReference>
<evidence type="ECO:0000256" key="2">
    <source>
        <dbReference type="PIRSR" id="PIRSR000149-1"/>
    </source>
</evidence>
<evidence type="ECO:0000313" key="9">
    <source>
        <dbReference type="Proteomes" id="UP000229893"/>
    </source>
</evidence>
<dbReference type="Pfam" id="PF02800">
    <property type="entry name" value="Gp_dh_C"/>
    <property type="match status" value="1"/>
</dbReference>
<evidence type="ECO:0000313" key="8">
    <source>
        <dbReference type="EMBL" id="PIR05103.1"/>
    </source>
</evidence>
<comment type="similarity">
    <text evidence="6">Belongs to the glyceraldehyde-3-phosphate dehydrogenase family.</text>
</comment>
<feature type="active site" description="Nucleophile" evidence="2">
    <location>
        <position position="154"/>
    </location>
</feature>
<feature type="binding site" evidence="3">
    <location>
        <begin position="213"/>
        <end position="214"/>
    </location>
    <ligand>
        <name>D-glyceraldehyde 3-phosphate</name>
        <dbReference type="ChEBI" id="CHEBI:59776"/>
    </ligand>
</feature>
<dbReference type="Gene3D" id="3.30.360.10">
    <property type="entry name" value="Dihydrodipicolinate Reductase, domain 2"/>
    <property type="match status" value="1"/>
</dbReference>
<dbReference type="InterPro" id="IPR020828">
    <property type="entry name" value="GlycerAld_3-P_DH_NAD(P)-bd"/>
</dbReference>
<keyword evidence="4" id="KW-0520">NAD</keyword>
<feature type="domain" description="Glyceraldehyde 3-phosphate dehydrogenase NAD(P) binding" evidence="7">
    <location>
        <begin position="2"/>
        <end position="154"/>
    </location>
</feature>